<dbReference type="PROSITE" id="PS50002">
    <property type="entry name" value="SH3"/>
    <property type="match status" value="1"/>
</dbReference>
<dbReference type="InterPro" id="IPR023578">
    <property type="entry name" value="Ras_GEF_dom_sf"/>
</dbReference>
<dbReference type="PRINTS" id="PR00452">
    <property type="entry name" value="SH3DOMAIN"/>
</dbReference>
<accession>G8YME6</accession>
<sequence length="1299" mass="149071">MSMYTEGVAPDVVAPHEERQNIEDAIKPLDTVIALYDFPSTSSSHLPLRLGDTIQVLSKSETGWWDGLIISGNEVTRGWFPSNYVRSVNYVQPILDGLKTNKEIDTLTAANTAANVLIPSFANLLQKNLVDSEKTGSLNTTRKSSVVSFASSDTSRHDDSKDDDVFQRTAKNSIETESPITGAKKFNLSLVSVEEAEAASESYYKEHNKCIVWLPRCTFNGDIVYCSEQLKMYCNEIPLINPGNNFEANIKIEHPSLEFIESMALDNNVDQGEISNLASRLQNDRNLSNSSKDFDPLKRSPHSSISTQNSYLSYHHFRQPLFAYNSMFYMAPYDISSWIELRRQLIYHLDSSVKALKDYNREQFGYHLGFLNRALGILVTSVRLMKNDYAGTSHEAYIRKKIKKSTFAFSYICINGMLHLGVMYHSNSTPESKILSSEISKPRRESNAIRRTSVGTIPSIPSISTIKRVPDESRHSFDFSSNHGQYNVTYLEQADYEKDILKNNVNGITKVFLQLSKGKKTKRSDYCSSDVSSDDEGEDRYNILPQSYPRMVAKEFNGGNWCNPFFSSTNSVLNASGDNLKTKYKQKIIIDREVHEQIKTSCDELRNICKETLSFLSPEKQHLYYNDQLKGARNTQILRIIYRYLHQASITIDILESFDFTVFQLVRQSGLFDAEYRGLDKAGTSEKASEKNSIIEFDYPVVLTFFDIKQAFHNLISKIVIATQSLTLEDPDVFNNFAEDDTLPAPKPSDADPFEMAIWSLSNLLINQSKAERGYAISVNTDTILHKYLTEGLELLSQIDTSVKQLIEERETVLNYVTRVMHDDFNVQILLAERQYTLQTDKSEEHSYFNKGSRNNDVPWYLEGDEEYDLLLDMKGNIKGGTKEALIAHLTHHDFFDSKFNTAFLLTFSTMLSLDKFIKLLIGRFNIEAPEGLSFDEYNTWIAKKLSPIRLRVLNIMKLLLQKYWTDSYYNEQALKKWLDFIKSPQVQSFSISKMIQSELEVILNHKRIQPERQPSVPSVKPPAPLFKHPMRRLKLIDIEYVELARQLTLREFKMYCKITKYECLMKVWGKASGLHENIQPITEFIKASNELTNFVAYSILRKQDLRKRVQLIRYFVQTADKCRQFNNFSSMTAIISALYSSSIHRLKKTWQLVSGPIITKLENMNKLMNSSRNFNEYRDVLTFIGSEPCVPFFGVYLSDLTFIYHGNPNYLLDRSRMINFAKRAKTADILTGIDRFKSTGYNLQEVPEIQKFLDLWLDKCPTIKEQYQLSLNIEPRDPGPVNNQKSSKNSSFSNSQKS</sequence>
<dbReference type="InterPro" id="IPR036028">
    <property type="entry name" value="SH3-like_dom_sf"/>
</dbReference>
<dbReference type="PROSITE" id="PS50009">
    <property type="entry name" value="RASGEF_CAT"/>
    <property type="match status" value="1"/>
</dbReference>
<dbReference type="Pfam" id="PF00018">
    <property type="entry name" value="SH3_1"/>
    <property type="match status" value="1"/>
</dbReference>
<dbReference type="PANTHER" id="PTHR23113:SF368">
    <property type="entry name" value="CELL DIVISION CONTROL PROTEIN 25"/>
    <property type="match status" value="1"/>
</dbReference>
<dbReference type="Proteomes" id="UP000005222">
    <property type="component" value="Chromosome F"/>
</dbReference>
<dbReference type="PANTHER" id="PTHR23113">
    <property type="entry name" value="GUANINE NUCLEOTIDE EXCHANGE FACTOR"/>
    <property type="match status" value="1"/>
</dbReference>
<dbReference type="CDD" id="cd00155">
    <property type="entry name" value="RasGEF"/>
    <property type="match status" value="1"/>
</dbReference>
<dbReference type="InterPro" id="IPR036964">
    <property type="entry name" value="RASGEF_cat_dom_sf"/>
</dbReference>
<dbReference type="GO" id="GO:0051301">
    <property type="term" value="P:cell division"/>
    <property type="evidence" value="ECO:0007669"/>
    <property type="project" value="UniProtKB-KW"/>
</dbReference>
<dbReference type="Gene3D" id="1.10.840.10">
    <property type="entry name" value="Ras guanine-nucleotide exchange factors catalytic domain"/>
    <property type="match status" value="1"/>
</dbReference>
<keyword evidence="1 5" id="KW-0728">SH3 domain</keyword>
<keyword evidence="11" id="KW-1185">Reference proteome</keyword>
<dbReference type="STRING" id="559304.G8YME6"/>
<feature type="domain" description="N-terminal Ras-GEF" evidence="9">
    <location>
        <begin position="874"/>
        <end position="1008"/>
    </location>
</feature>
<dbReference type="CDD" id="cd11883">
    <property type="entry name" value="SH3_Sdc25"/>
    <property type="match status" value="1"/>
</dbReference>
<evidence type="ECO:0000259" key="7">
    <source>
        <dbReference type="PROSITE" id="PS50002"/>
    </source>
</evidence>
<evidence type="ECO:0000256" key="3">
    <source>
        <dbReference type="ARBA" id="ARBA00022658"/>
    </source>
</evidence>
<dbReference type="InParanoid" id="G8YME6"/>
<dbReference type="PROSITE" id="PS50212">
    <property type="entry name" value="RASGEF_NTER"/>
    <property type="match status" value="1"/>
</dbReference>
<name>G8YME6_PICSO</name>
<evidence type="ECO:0000256" key="6">
    <source>
        <dbReference type="SAM" id="MobiDB-lite"/>
    </source>
</evidence>
<evidence type="ECO:0000259" key="9">
    <source>
        <dbReference type="PROSITE" id="PS50212"/>
    </source>
</evidence>
<protein>
    <submittedName>
        <fullName evidence="10">Piso0_001309 protein</fullName>
    </submittedName>
</protein>
<dbReference type="CDD" id="cd06224">
    <property type="entry name" value="REM"/>
    <property type="match status" value="1"/>
</dbReference>
<dbReference type="InterPro" id="IPR019804">
    <property type="entry name" value="Ras_G-nucl-exch_fac_CS"/>
</dbReference>
<dbReference type="SUPFAM" id="SSF50044">
    <property type="entry name" value="SH3-domain"/>
    <property type="match status" value="1"/>
</dbReference>
<keyword evidence="3 4" id="KW-0344">Guanine-nucleotide releasing factor</keyword>
<dbReference type="FunCoup" id="G8YME6">
    <property type="interactions" value="448"/>
</dbReference>
<evidence type="ECO:0000256" key="4">
    <source>
        <dbReference type="PROSITE-ProRule" id="PRU00168"/>
    </source>
</evidence>
<dbReference type="Gene3D" id="2.30.30.40">
    <property type="entry name" value="SH3 Domains"/>
    <property type="match status" value="1"/>
</dbReference>
<dbReference type="InterPro" id="IPR008937">
    <property type="entry name" value="Ras-like_GEF"/>
</dbReference>
<dbReference type="SMART" id="SM00229">
    <property type="entry name" value="RasGEFN"/>
    <property type="match status" value="1"/>
</dbReference>
<dbReference type="PROSITE" id="PS00720">
    <property type="entry name" value="RASGEF"/>
    <property type="match status" value="1"/>
</dbReference>
<feature type="compositionally biased region" description="Low complexity" evidence="6">
    <location>
        <begin position="1283"/>
        <end position="1299"/>
    </location>
</feature>
<dbReference type="GO" id="GO:0007265">
    <property type="term" value="P:Ras protein signal transduction"/>
    <property type="evidence" value="ECO:0007669"/>
    <property type="project" value="TreeGrafter"/>
</dbReference>
<evidence type="ECO:0000313" key="10">
    <source>
        <dbReference type="EMBL" id="CCE88542.1"/>
    </source>
</evidence>
<dbReference type="InterPro" id="IPR001452">
    <property type="entry name" value="SH3_domain"/>
</dbReference>
<dbReference type="OMA" id="IIEPKPR"/>
<dbReference type="eggNOG" id="KOG3417">
    <property type="taxonomic scope" value="Eukaryota"/>
</dbReference>
<gene>
    <name evidence="10" type="primary">Piso0_001309</name>
    <name evidence="10" type="ORF">GNLVRS01_PISO0F03657g</name>
</gene>
<evidence type="ECO:0000256" key="1">
    <source>
        <dbReference type="ARBA" id="ARBA00022443"/>
    </source>
</evidence>
<dbReference type="SMART" id="SM00147">
    <property type="entry name" value="RasGEF"/>
    <property type="match status" value="1"/>
</dbReference>
<dbReference type="Pfam" id="PF00618">
    <property type="entry name" value="RasGEF_N"/>
    <property type="match status" value="1"/>
</dbReference>
<dbReference type="SUPFAM" id="SSF48366">
    <property type="entry name" value="Ras GEF"/>
    <property type="match status" value="1"/>
</dbReference>
<evidence type="ECO:0000259" key="8">
    <source>
        <dbReference type="PROSITE" id="PS50009"/>
    </source>
</evidence>
<dbReference type="HOGENOM" id="CLU_002171_1_0_1"/>
<dbReference type="InterPro" id="IPR000651">
    <property type="entry name" value="Ras-like_Gua-exchang_fac_N"/>
</dbReference>
<dbReference type="InterPro" id="IPR001895">
    <property type="entry name" value="RASGEF_cat_dom"/>
</dbReference>
<dbReference type="OrthoDB" id="546434at2759"/>
<evidence type="ECO:0000256" key="5">
    <source>
        <dbReference type="PROSITE-ProRule" id="PRU00192"/>
    </source>
</evidence>
<dbReference type="GO" id="GO:0005085">
    <property type="term" value="F:guanyl-nucleotide exchange factor activity"/>
    <property type="evidence" value="ECO:0007669"/>
    <property type="project" value="UniProtKB-KW"/>
</dbReference>
<dbReference type="Pfam" id="PF00617">
    <property type="entry name" value="RasGEF"/>
    <property type="match status" value="1"/>
</dbReference>
<dbReference type="SMART" id="SM00326">
    <property type="entry name" value="SH3"/>
    <property type="match status" value="1"/>
</dbReference>
<feature type="domain" description="SH3" evidence="7">
    <location>
        <begin position="27"/>
        <end position="90"/>
    </location>
</feature>
<dbReference type="EMBL" id="FO082054">
    <property type="protein sequence ID" value="CCE88542.1"/>
    <property type="molecule type" value="Genomic_DNA"/>
</dbReference>
<dbReference type="Gene3D" id="1.20.870.10">
    <property type="entry name" value="Son of sevenless (SoS) protein Chain: S domain 1"/>
    <property type="match status" value="1"/>
</dbReference>
<keyword evidence="2" id="KW-0131">Cell cycle</keyword>
<feature type="region of interest" description="Disordered" evidence="6">
    <location>
        <begin position="1275"/>
        <end position="1299"/>
    </location>
</feature>
<dbReference type="GO" id="GO:0005886">
    <property type="term" value="C:plasma membrane"/>
    <property type="evidence" value="ECO:0007669"/>
    <property type="project" value="TreeGrafter"/>
</dbReference>
<organism evidence="10 11">
    <name type="scientific">Pichia sorbitophila (strain ATCC MYA-4447 / BCRC 22081 / CBS 7064 / NBRC 10061 / NRRL Y-12695)</name>
    <name type="common">Hybrid yeast</name>
    <dbReference type="NCBI Taxonomy" id="559304"/>
    <lineage>
        <taxon>Eukaryota</taxon>
        <taxon>Fungi</taxon>
        <taxon>Dikarya</taxon>
        <taxon>Ascomycota</taxon>
        <taxon>Saccharomycotina</taxon>
        <taxon>Pichiomycetes</taxon>
        <taxon>Debaryomycetaceae</taxon>
        <taxon>Millerozyma</taxon>
    </lineage>
</organism>
<evidence type="ECO:0000313" key="11">
    <source>
        <dbReference type="Proteomes" id="UP000005222"/>
    </source>
</evidence>
<evidence type="ECO:0000256" key="2">
    <source>
        <dbReference type="ARBA" id="ARBA00022618"/>
    </source>
</evidence>
<proteinExistence type="predicted"/>
<feature type="domain" description="Ras-GEF" evidence="8">
    <location>
        <begin position="1040"/>
        <end position="1277"/>
    </location>
</feature>
<keyword evidence="2" id="KW-0132">Cell division</keyword>
<reference evidence="10 11" key="1">
    <citation type="journal article" date="2012" name="G3 (Bethesda)">
        <title>Pichia sorbitophila, an interspecies yeast hybrid reveals early steps of genome resolution following polyploidization.</title>
        <authorList>
            <person name="Leh Louis V."/>
            <person name="Despons L."/>
            <person name="Friedrich A."/>
            <person name="Martin T."/>
            <person name="Durrens P."/>
            <person name="Casaregola S."/>
            <person name="Neuveglise C."/>
            <person name="Fairhead C."/>
            <person name="Marck C."/>
            <person name="Cruz J.A."/>
            <person name="Straub M.L."/>
            <person name="Kugler V."/>
            <person name="Sacerdot C."/>
            <person name="Uzunov Z."/>
            <person name="Thierry A."/>
            <person name="Weiss S."/>
            <person name="Bleykasten C."/>
            <person name="De Montigny J."/>
            <person name="Jacques N."/>
            <person name="Jung P."/>
            <person name="Lemaire M."/>
            <person name="Mallet S."/>
            <person name="Morel G."/>
            <person name="Richard G.F."/>
            <person name="Sarkar A."/>
            <person name="Savel G."/>
            <person name="Schacherer J."/>
            <person name="Seret M.L."/>
            <person name="Talla E."/>
            <person name="Samson G."/>
            <person name="Jubin C."/>
            <person name="Poulain J."/>
            <person name="Vacherie B."/>
            <person name="Barbe V."/>
            <person name="Pelletier E."/>
            <person name="Sherman D.J."/>
            <person name="Westhof E."/>
            <person name="Weissenbach J."/>
            <person name="Baret P.V."/>
            <person name="Wincker P."/>
            <person name="Gaillardin C."/>
            <person name="Dujon B."/>
            <person name="Souciet J.L."/>
        </authorList>
    </citation>
    <scope>NUCLEOTIDE SEQUENCE [LARGE SCALE GENOMIC DNA]</scope>
    <source>
        <strain evidence="11">ATCC MYA-4447 / BCRC 22081 / CBS 7064 / NBRC 10061 / NRRL Y-12695</strain>
    </source>
</reference>